<gene>
    <name evidence="2" type="ORF">CSW40_01365</name>
</gene>
<dbReference type="EMBL" id="PELW01000026">
    <property type="protein sequence ID" value="RTH28180.1"/>
    <property type="molecule type" value="Genomic_DNA"/>
</dbReference>
<feature type="transmembrane region" description="Helical" evidence="1">
    <location>
        <begin position="48"/>
        <end position="71"/>
    </location>
</feature>
<evidence type="ECO:0000313" key="2">
    <source>
        <dbReference type="EMBL" id="RTH28180.1"/>
    </source>
</evidence>
<sequence>MRHLHGAQYTFPVGKKKREEKLKKKALKEWEERRPKTFREALKYFPGIFFRTTLVVMAATLLILFTGVLGLAWAQSMWFQILVYLGFYLLFQRFIMGPLAPPRIK</sequence>
<evidence type="ECO:0000256" key="1">
    <source>
        <dbReference type="SAM" id="Phobius"/>
    </source>
</evidence>
<keyword evidence="1" id="KW-0472">Membrane</keyword>
<accession>A0A430S345</accession>
<proteinExistence type="predicted"/>
<keyword evidence="1" id="KW-1133">Transmembrane helix</keyword>
<dbReference type="AlphaFoldDB" id="A0A430S345"/>
<organism evidence="2 3">
    <name type="scientific">Thermus scotoductus</name>
    <dbReference type="NCBI Taxonomy" id="37636"/>
    <lineage>
        <taxon>Bacteria</taxon>
        <taxon>Thermotogati</taxon>
        <taxon>Deinococcota</taxon>
        <taxon>Deinococci</taxon>
        <taxon>Thermales</taxon>
        <taxon>Thermaceae</taxon>
        <taxon>Thermus</taxon>
    </lineage>
</organism>
<feature type="transmembrane region" description="Helical" evidence="1">
    <location>
        <begin position="77"/>
        <end position="95"/>
    </location>
</feature>
<protein>
    <submittedName>
        <fullName evidence="2">Uncharacterized protein</fullName>
    </submittedName>
</protein>
<comment type="caution">
    <text evidence="2">The sequence shown here is derived from an EMBL/GenBank/DDBJ whole genome shotgun (WGS) entry which is preliminary data.</text>
</comment>
<name>A0A430S345_THESC</name>
<dbReference type="Proteomes" id="UP000286712">
    <property type="component" value="Unassembled WGS sequence"/>
</dbReference>
<evidence type="ECO:0000313" key="3">
    <source>
        <dbReference type="Proteomes" id="UP000286712"/>
    </source>
</evidence>
<reference evidence="2 3" key="1">
    <citation type="journal article" date="2019" name="Extremophiles">
        <title>Biogeography of thermophiles and predominance of Thermus scotoductus in domestic water heaters.</title>
        <authorList>
            <person name="Wilpiszeski R.L."/>
            <person name="Zhang Z."/>
            <person name="House C.H."/>
        </authorList>
    </citation>
    <scope>NUCLEOTIDE SEQUENCE [LARGE SCALE GENOMIC DNA]</scope>
    <source>
        <strain evidence="2 3">27_S27</strain>
    </source>
</reference>
<keyword evidence="1" id="KW-0812">Transmembrane</keyword>